<gene>
    <name evidence="2" type="ORF">NDU88_006830</name>
</gene>
<keyword evidence="3" id="KW-1185">Reference proteome</keyword>
<dbReference type="EMBL" id="JANPWB010000008">
    <property type="protein sequence ID" value="KAJ1166426.1"/>
    <property type="molecule type" value="Genomic_DNA"/>
</dbReference>
<evidence type="ECO:0000256" key="1">
    <source>
        <dbReference type="SAM" id="MobiDB-lite"/>
    </source>
</evidence>
<sequence>MWPLLNICKYRKLNKAPEENKDLSNNLSGAVGPRRGLREQSAEDADTGREITAGLTEDGDPEEATTWAVVPALTADP</sequence>
<evidence type="ECO:0000313" key="3">
    <source>
        <dbReference type="Proteomes" id="UP001066276"/>
    </source>
</evidence>
<dbReference type="Proteomes" id="UP001066276">
    <property type="component" value="Chromosome 4_2"/>
</dbReference>
<accession>A0AAV7SQM8</accession>
<protein>
    <submittedName>
        <fullName evidence="2">Uncharacterized protein</fullName>
    </submittedName>
</protein>
<comment type="caution">
    <text evidence="2">The sequence shown here is derived from an EMBL/GenBank/DDBJ whole genome shotgun (WGS) entry which is preliminary data.</text>
</comment>
<feature type="region of interest" description="Disordered" evidence="1">
    <location>
        <begin position="18"/>
        <end position="77"/>
    </location>
</feature>
<feature type="compositionally biased region" description="Basic and acidic residues" evidence="1">
    <location>
        <begin position="36"/>
        <end position="49"/>
    </location>
</feature>
<dbReference type="AlphaFoldDB" id="A0AAV7SQM8"/>
<evidence type="ECO:0000313" key="2">
    <source>
        <dbReference type="EMBL" id="KAJ1166426.1"/>
    </source>
</evidence>
<reference evidence="2" key="1">
    <citation type="journal article" date="2022" name="bioRxiv">
        <title>Sequencing and chromosome-scale assembly of the giantPleurodeles waltlgenome.</title>
        <authorList>
            <person name="Brown T."/>
            <person name="Elewa A."/>
            <person name="Iarovenko S."/>
            <person name="Subramanian E."/>
            <person name="Araus A.J."/>
            <person name="Petzold A."/>
            <person name="Susuki M."/>
            <person name="Suzuki K.-i.T."/>
            <person name="Hayashi T."/>
            <person name="Toyoda A."/>
            <person name="Oliveira C."/>
            <person name="Osipova E."/>
            <person name="Leigh N.D."/>
            <person name="Simon A."/>
            <person name="Yun M.H."/>
        </authorList>
    </citation>
    <scope>NUCLEOTIDE SEQUENCE</scope>
    <source>
        <strain evidence="2">20211129_DDA</strain>
        <tissue evidence="2">Liver</tissue>
    </source>
</reference>
<proteinExistence type="predicted"/>
<organism evidence="2 3">
    <name type="scientific">Pleurodeles waltl</name>
    <name type="common">Iberian ribbed newt</name>
    <dbReference type="NCBI Taxonomy" id="8319"/>
    <lineage>
        <taxon>Eukaryota</taxon>
        <taxon>Metazoa</taxon>
        <taxon>Chordata</taxon>
        <taxon>Craniata</taxon>
        <taxon>Vertebrata</taxon>
        <taxon>Euteleostomi</taxon>
        <taxon>Amphibia</taxon>
        <taxon>Batrachia</taxon>
        <taxon>Caudata</taxon>
        <taxon>Salamandroidea</taxon>
        <taxon>Salamandridae</taxon>
        <taxon>Pleurodelinae</taxon>
        <taxon>Pleurodeles</taxon>
    </lineage>
</organism>
<name>A0AAV7SQM8_PLEWA</name>